<keyword evidence="3" id="KW-1185">Reference proteome</keyword>
<feature type="compositionally biased region" description="Polar residues" evidence="1">
    <location>
        <begin position="1"/>
        <end position="11"/>
    </location>
</feature>
<dbReference type="EMBL" id="JXTB01000669">
    <property type="protein sequence ID" value="PON34310.1"/>
    <property type="molecule type" value="Genomic_DNA"/>
</dbReference>
<protein>
    <submittedName>
        <fullName evidence="2">Uncharacterized protein</fullName>
    </submittedName>
</protein>
<evidence type="ECO:0000313" key="2">
    <source>
        <dbReference type="EMBL" id="PON34310.1"/>
    </source>
</evidence>
<organism evidence="2 3">
    <name type="scientific">Parasponia andersonii</name>
    <name type="common">Sponia andersonii</name>
    <dbReference type="NCBI Taxonomy" id="3476"/>
    <lineage>
        <taxon>Eukaryota</taxon>
        <taxon>Viridiplantae</taxon>
        <taxon>Streptophyta</taxon>
        <taxon>Embryophyta</taxon>
        <taxon>Tracheophyta</taxon>
        <taxon>Spermatophyta</taxon>
        <taxon>Magnoliopsida</taxon>
        <taxon>eudicotyledons</taxon>
        <taxon>Gunneridae</taxon>
        <taxon>Pentapetalae</taxon>
        <taxon>rosids</taxon>
        <taxon>fabids</taxon>
        <taxon>Rosales</taxon>
        <taxon>Cannabaceae</taxon>
        <taxon>Parasponia</taxon>
    </lineage>
</organism>
<dbReference type="PANTHER" id="PTHR34555">
    <property type="entry name" value="INTEGRAL MEMBRANE HEMOLYSIN-III-LIKE PROTEIN"/>
    <property type="match status" value="1"/>
</dbReference>
<reference evidence="3" key="1">
    <citation type="submission" date="2016-06" db="EMBL/GenBank/DDBJ databases">
        <title>Parallel loss of symbiosis genes in relatives of nitrogen-fixing non-legume Parasponia.</title>
        <authorList>
            <person name="Van Velzen R."/>
            <person name="Holmer R."/>
            <person name="Bu F."/>
            <person name="Rutten L."/>
            <person name="Van Zeijl A."/>
            <person name="Liu W."/>
            <person name="Santuari L."/>
            <person name="Cao Q."/>
            <person name="Sharma T."/>
            <person name="Shen D."/>
            <person name="Roswanjaya Y."/>
            <person name="Wardhani T."/>
            <person name="Kalhor M.S."/>
            <person name="Jansen J."/>
            <person name="Van den Hoogen J."/>
            <person name="Gungor B."/>
            <person name="Hartog M."/>
            <person name="Hontelez J."/>
            <person name="Verver J."/>
            <person name="Yang W.-C."/>
            <person name="Schijlen E."/>
            <person name="Repin R."/>
            <person name="Schilthuizen M."/>
            <person name="Schranz E."/>
            <person name="Heidstra R."/>
            <person name="Miyata K."/>
            <person name="Fedorova E."/>
            <person name="Kohlen W."/>
            <person name="Bisseling T."/>
            <person name="Smit S."/>
            <person name="Geurts R."/>
        </authorList>
    </citation>
    <scope>NUCLEOTIDE SEQUENCE [LARGE SCALE GENOMIC DNA]</scope>
    <source>
        <strain evidence="3">cv. WU1-14</strain>
    </source>
</reference>
<dbReference type="AlphaFoldDB" id="A0A2P5ACP9"/>
<dbReference type="PANTHER" id="PTHR34555:SF7">
    <property type="entry name" value="DUF3741 DOMAIN-CONTAINING PROTEIN"/>
    <property type="match status" value="1"/>
</dbReference>
<name>A0A2P5ACP9_PARAD</name>
<evidence type="ECO:0000256" key="1">
    <source>
        <dbReference type="SAM" id="MobiDB-lite"/>
    </source>
</evidence>
<dbReference type="OrthoDB" id="1925139at2759"/>
<feature type="region of interest" description="Disordered" evidence="1">
    <location>
        <begin position="1"/>
        <end position="24"/>
    </location>
</feature>
<dbReference type="STRING" id="3476.A0A2P5ACP9"/>
<proteinExistence type="predicted"/>
<accession>A0A2P5ACP9</accession>
<sequence>MLNTNLKSNAWVNGRTPLPTYRKQSPLAVKKKALRDVQNDNRSFISYRPESSFITGEPVKDAIKVFGTKILTSECPCSPPPRNQSLRSNGSNELEMDAGISLDLELGKRRNRDTAEENADCLNSKRYFQKQPNLPEQKLTKKLDHETSCLPAFAPISVASPIASPGKPLFFACTSVSLIWLHCLPSLASDLVNSEGESDRQMMERFLRLQNVLKQCDESDQRDYIQMLRCLSPLELSRHAVELEKRSIQLSVEEVREIQRMEALDILGTSSSDRFTGFEMSHSKN</sequence>
<dbReference type="Proteomes" id="UP000237105">
    <property type="component" value="Unassembled WGS sequence"/>
</dbReference>
<comment type="caution">
    <text evidence="2">The sequence shown here is derived from an EMBL/GenBank/DDBJ whole genome shotgun (WGS) entry which is preliminary data.</text>
</comment>
<gene>
    <name evidence="2" type="ORF">PanWU01x14_345590</name>
</gene>
<evidence type="ECO:0000313" key="3">
    <source>
        <dbReference type="Proteomes" id="UP000237105"/>
    </source>
</evidence>